<accession>A0A822XSZ6</accession>
<evidence type="ECO:0000313" key="3">
    <source>
        <dbReference type="Proteomes" id="UP000607653"/>
    </source>
</evidence>
<dbReference type="PANTHER" id="PTHR35305:SF2">
    <property type="entry name" value="FAD-BINDING PROTEIN"/>
    <property type="match status" value="1"/>
</dbReference>
<name>A0A822XSZ6_NELNU</name>
<dbReference type="AlphaFoldDB" id="A0A822XSZ6"/>
<protein>
    <recommendedName>
        <fullName evidence="1">DUF7795 domain-containing protein</fullName>
    </recommendedName>
</protein>
<dbReference type="Proteomes" id="UP000607653">
    <property type="component" value="Unassembled WGS sequence"/>
</dbReference>
<dbReference type="PANTHER" id="PTHR35305">
    <property type="entry name" value="FAD-BINDING PROTEIN"/>
    <property type="match status" value="1"/>
</dbReference>
<feature type="domain" description="DUF7795" evidence="1">
    <location>
        <begin position="28"/>
        <end position="149"/>
    </location>
</feature>
<organism evidence="2 3">
    <name type="scientific">Nelumbo nucifera</name>
    <name type="common">Sacred lotus</name>
    <dbReference type="NCBI Taxonomy" id="4432"/>
    <lineage>
        <taxon>Eukaryota</taxon>
        <taxon>Viridiplantae</taxon>
        <taxon>Streptophyta</taxon>
        <taxon>Embryophyta</taxon>
        <taxon>Tracheophyta</taxon>
        <taxon>Spermatophyta</taxon>
        <taxon>Magnoliopsida</taxon>
        <taxon>Proteales</taxon>
        <taxon>Nelumbonaceae</taxon>
        <taxon>Nelumbo</taxon>
    </lineage>
</organism>
<evidence type="ECO:0000313" key="2">
    <source>
        <dbReference type="EMBL" id="DAD22281.1"/>
    </source>
</evidence>
<dbReference type="Pfam" id="PF25071">
    <property type="entry name" value="DUF7795"/>
    <property type="match status" value="1"/>
</dbReference>
<reference evidence="2 3" key="1">
    <citation type="journal article" date="2020" name="Mol. Biol. Evol.">
        <title>Distinct Expression and Methylation Patterns for Genes with Different Fates following a Single Whole-Genome Duplication in Flowering Plants.</title>
        <authorList>
            <person name="Shi T."/>
            <person name="Rahmani R.S."/>
            <person name="Gugger P.F."/>
            <person name="Wang M."/>
            <person name="Li H."/>
            <person name="Zhang Y."/>
            <person name="Li Z."/>
            <person name="Wang Q."/>
            <person name="Van de Peer Y."/>
            <person name="Marchal K."/>
            <person name="Chen J."/>
        </authorList>
    </citation>
    <scope>NUCLEOTIDE SEQUENCE [LARGE SCALE GENOMIC DNA]</scope>
    <source>
        <tissue evidence="2">Leaf</tissue>
    </source>
</reference>
<evidence type="ECO:0000259" key="1">
    <source>
        <dbReference type="Pfam" id="PF25071"/>
    </source>
</evidence>
<proteinExistence type="predicted"/>
<gene>
    <name evidence="2" type="ORF">HUJ06_023744</name>
</gene>
<dbReference type="InterPro" id="IPR056697">
    <property type="entry name" value="DUF7795"/>
</dbReference>
<dbReference type="EMBL" id="DUZY01000001">
    <property type="protein sequence ID" value="DAD22281.1"/>
    <property type="molecule type" value="Genomic_DNA"/>
</dbReference>
<keyword evidence="3" id="KW-1185">Reference proteome</keyword>
<sequence>MTAMSKLGLNLSYSAVRGMEEENTALLELNSKAFHIFSDFMTRITQLEELVSLGSKLLCGLQESLELLRRPPVNKKSEVVDAIIKANETMRLKAYLEAGCITANDGVQSIRKLHECKRGLHDHLNKAKSLLNELESLIGNIVDVVQAANEIVPDFGKHSRDELVHQATSFEKGELESHDIHKPEVSDYAATMGIVYSMVKQDYTMQEKIISSLSLNSSSGELESYTLMWSLRPFINEDIMHQAWRFIPQL</sequence>
<comment type="caution">
    <text evidence="2">The sequence shown here is derived from an EMBL/GenBank/DDBJ whole genome shotgun (WGS) entry which is preliminary data.</text>
</comment>